<dbReference type="InterPro" id="IPR017896">
    <property type="entry name" value="4Fe4S_Fe-S-bd"/>
</dbReference>
<protein>
    <submittedName>
        <fullName evidence="8">4Fe-4S dicluster domain-containing protein</fullName>
    </submittedName>
</protein>
<keyword evidence="5" id="KW-0411">Iron-sulfur</keyword>
<dbReference type="SUPFAM" id="SSF103501">
    <property type="entry name" value="Respiratory nitrate reductase 1 gamma chain"/>
    <property type="match status" value="1"/>
</dbReference>
<keyword evidence="3" id="KW-0560">Oxidoreductase</keyword>
<evidence type="ECO:0000256" key="6">
    <source>
        <dbReference type="SAM" id="Phobius"/>
    </source>
</evidence>
<keyword evidence="2" id="KW-0479">Metal-binding</keyword>
<dbReference type="InterPro" id="IPR051460">
    <property type="entry name" value="HdrC_iron-sulfur_subunit"/>
</dbReference>
<keyword evidence="6" id="KW-0812">Transmembrane</keyword>
<evidence type="ECO:0000313" key="9">
    <source>
        <dbReference type="Proteomes" id="UP001596978"/>
    </source>
</evidence>
<dbReference type="PROSITE" id="PS00198">
    <property type="entry name" value="4FE4S_FER_1"/>
    <property type="match status" value="1"/>
</dbReference>
<dbReference type="PROSITE" id="PS51379">
    <property type="entry name" value="4FE4S_FER_2"/>
    <property type="match status" value="2"/>
</dbReference>
<dbReference type="InterPro" id="IPR009051">
    <property type="entry name" value="Helical_ferredxn"/>
</dbReference>
<feature type="transmembrane region" description="Helical" evidence="6">
    <location>
        <begin position="156"/>
        <end position="174"/>
    </location>
</feature>
<name>A0ABW3CYK0_9FLAO</name>
<feature type="transmembrane region" description="Helical" evidence="6">
    <location>
        <begin position="6"/>
        <end position="24"/>
    </location>
</feature>
<feature type="transmembrane region" description="Helical" evidence="6">
    <location>
        <begin position="109"/>
        <end position="131"/>
    </location>
</feature>
<dbReference type="PANTHER" id="PTHR43255:SF1">
    <property type="entry name" value="IRON-SULFUR-BINDING OXIDOREDUCTASE FADF-RELATED"/>
    <property type="match status" value="1"/>
</dbReference>
<keyword evidence="6" id="KW-0472">Membrane</keyword>
<evidence type="ECO:0000259" key="7">
    <source>
        <dbReference type="PROSITE" id="PS51379"/>
    </source>
</evidence>
<dbReference type="Gene3D" id="1.20.950.20">
    <property type="entry name" value="Transmembrane di-heme cytochromes, Chain C"/>
    <property type="match status" value="1"/>
</dbReference>
<dbReference type="InterPro" id="IPR017900">
    <property type="entry name" value="4Fe4S_Fe_S_CS"/>
</dbReference>
<proteinExistence type="predicted"/>
<keyword evidence="9" id="KW-1185">Reference proteome</keyword>
<dbReference type="RefSeq" id="WP_386407325.1">
    <property type="nucleotide sequence ID" value="NZ_JBHTJH010000005.1"/>
</dbReference>
<feature type="transmembrane region" description="Helical" evidence="6">
    <location>
        <begin position="209"/>
        <end position="227"/>
    </location>
</feature>
<keyword evidence="4" id="KW-0408">Iron</keyword>
<dbReference type="SUPFAM" id="SSF46548">
    <property type="entry name" value="alpha-helical ferredoxin"/>
    <property type="match status" value="1"/>
</dbReference>
<feature type="transmembrane region" description="Helical" evidence="6">
    <location>
        <begin position="65"/>
        <end position="89"/>
    </location>
</feature>
<evidence type="ECO:0000256" key="2">
    <source>
        <dbReference type="ARBA" id="ARBA00022723"/>
    </source>
</evidence>
<dbReference type="Pfam" id="PF13187">
    <property type="entry name" value="Fer4_9"/>
    <property type="match status" value="1"/>
</dbReference>
<gene>
    <name evidence="8" type="ORF">ACFQ1M_09285</name>
</gene>
<feature type="domain" description="4Fe-4S ferredoxin-type" evidence="7">
    <location>
        <begin position="362"/>
        <end position="394"/>
    </location>
</feature>
<dbReference type="PANTHER" id="PTHR43255">
    <property type="entry name" value="IRON-SULFUR-BINDING OXIDOREDUCTASE FADF-RELATED-RELATED"/>
    <property type="match status" value="1"/>
</dbReference>
<sequence>MEYIPNIIFAIILAAGIGYFAKNVKKLIRNIKLGTAIDRTDNKAERWRNMAMIALGQSKMVVRPIAGFLHIIVYVGFVIINIEVLEIIIDGIFGTHRIFQPILGEAVYGFLIGTFEVLAALVFVTVIIFWLRRNAIRLQRFIKPEMKGWPKKDADLILYFEMVLMTLFLVMNATDAPFQEAGVGNVISGYIAPLFDGVSESTLHLIERSAWWLHIVGILIFLNYLYFSKHLHILLAFPNTWYANLAPQGKFKNDEAVTKEVMLMMDPNADPFAAPAEGETEEAPAKFGASDVADLNWVSLLNAYTCTECGRCTSECPANQTGKKLSPRKIMMDTRDRLEEVGKNIDANGGEFKEDGKQLLDNYITREELWACTSCNACVEACPVNIDPLSIIVEMRKYLVMEQSAAPVELNNMMQNIENNGAPWPYNQMDRLNWKNEA</sequence>
<dbReference type="EMBL" id="JBHTJH010000005">
    <property type="protein sequence ID" value="MFD0862404.1"/>
    <property type="molecule type" value="Genomic_DNA"/>
</dbReference>
<evidence type="ECO:0000256" key="5">
    <source>
        <dbReference type="ARBA" id="ARBA00023014"/>
    </source>
</evidence>
<keyword evidence="1" id="KW-0004">4Fe-4S</keyword>
<dbReference type="Proteomes" id="UP001596978">
    <property type="component" value="Unassembled WGS sequence"/>
</dbReference>
<feature type="domain" description="4Fe-4S ferredoxin-type" evidence="7">
    <location>
        <begin position="297"/>
        <end position="328"/>
    </location>
</feature>
<accession>A0ABW3CYK0</accession>
<evidence type="ECO:0000313" key="8">
    <source>
        <dbReference type="EMBL" id="MFD0862404.1"/>
    </source>
</evidence>
<reference evidence="9" key="1">
    <citation type="journal article" date="2019" name="Int. J. Syst. Evol. Microbiol.">
        <title>The Global Catalogue of Microorganisms (GCM) 10K type strain sequencing project: providing services to taxonomists for standard genome sequencing and annotation.</title>
        <authorList>
            <consortium name="The Broad Institute Genomics Platform"/>
            <consortium name="The Broad Institute Genome Sequencing Center for Infectious Disease"/>
            <person name="Wu L."/>
            <person name="Ma J."/>
        </authorList>
    </citation>
    <scope>NUCLEOTIDE SEQUENCE [LARGE SCALE GENOMIC DNA]</scope>
    <source>
        <strain evidence="9">CCUG 62952</strain>
    </source>
</reference>
<dbReference type="InterPro" id="IPR036197">
    <property type="entry name" value="NarG-like_sf"/>
</dbReference>
<comment type="caution">
    <text evidence="8">The sequence shown here is derived from an EMBL/GenBank/DDBJ whole genome shotgun (WGS) entry which is preliminary data.</text>
</comment>
<evidence type="ECO:0000256" key="1">
    <source>
        <dbReference type="ARBA" id="ARBA00022485"/>
    </source>
</evidence>
<evidence type="ECO:0000256" key="3">
    <source>
        <dbReference type="ARBA" id="ARBA00023002"/>
    </source>
</evidence>
<evidence type="ECO:0000256" key="4">
    <source>
        <dbReference type="ARBA" id="ARBA00023004"/>
    </source>
</evidence>
<keyword evidence="6" id="KW-1133">Transmembrane helix</keyword>
<organism evidence="8 9">
    <name type="scientific">Sungkyunkwania multivorans</name>
    <dbReference type="NCBI Taxonomy" id="1173618"/>
    <lineage>
        <taxon>Bacteria</taxon>
        <taxon>Pseudomonadati</taxon>
        <taxon>Bacteroidota</taxon>
        <taxon>Flavobacteriia</taxon>
        <taxon>Flavobacteriales</taxon>
        <taxon>Flavobacteriaceae</taxon>
        <taxon>Sungkyunkwania</taxon>
    </lineage>
</organism>
<dbReference type="Gene3D" id="1.10.1060.10">
    <property type="entry name" value="Alpha-helical ferredoxin"/>
    <property type="match status" value="1"/>
</dbReference>